<reference evidence="3 4" key="1">
    <citation type="submission" date="2020-08" db="EMBL/GenBank/DDBJ databases">
        <title>Genomic Encyclopedia of Type Strains, Phase III (KMG-III): the genomes of soil and plant-associated and newly described type strains.</title>
        <authorList>
            <person name="Whitman W."/>
        </authorList>
    </citation>
    <scope>NUCLEOTIDE SEQUENCE [LARGE SCALE GENOMIC DNA]</scope>
    <source>
        <strain evidence="3 4">CECT 7282</strain>
    </source>
</reference>
<comment type="caution">
    <text evidence="3">The sequence shown here is derived from an EMBL/GenBank/DDBJ whole genome shotgun (WGS) entry which is preliminary data.</text>
</comment>
<evidence type="ECO:0000313" key="4">
    <source>
        <dbReference type="Proteomes" id="UP000547614"/>
    </source>
</evidence>
<keyword evidence="2" id="KW-0472">Membrane</keyword>
<evidence type="ECO:0000256" key="2">
    <source>
        <dbReference type="SAM" id="Phobius"/>
    </source>
</evidence>
<sequence>MADKNVRHLRPLDGGGEPPDMEQRLRSLEQEVHVIRETMATREDLHKELNAQTWKMVTALIASMAVMTALFTAIVKWV</sequence>
<feature type="transmembrane region" description="Helical" evidence="2">
    <location>
        <begin position="56"/>
        <end position="75"/>
    </location>
</feature>
<proteinExistence type="predicted"/>
<dbReference type="AlphaFoldDB" id="A0A839V5F0"/>
<evidence type="ECO:0000313" key="3">
    <source>
        <dbReference type="EMBL" id="MBB3189218.1"/>
    </source>
</evidence>
<dbReference type="RefSeq" id="WP_183323985.1">
    <property type="nucleotide sequence ID" value="NZ_JACHXP010000002.1"/>
</dbReference>
<dbReference type="EMBL" id="JACHXP010000002">
    <property type="protein sequence ID" value="MBB3189218.1"/>
    <property type="molecule type" value="Genomic_DNA"/>
</dbReference>
<feature type="region of interest" description="Disordered" evidence="1">
    <location>
        <begin position="1"/>
        <end position="23"/>
    </location>
</feature>
<accession>A0A839V5F0</accession>
<keyword evidence="2" id="KW-1133">Transmembrane helix</keyword>
<keyword evidence="2" id="KW-0812">Transmembrane</keyword>
<protein>
    <submittedName>
        <fullName evidence="3">Uncharacterized protein</fullName>
    </submittedName>
</protein>
<gene>
    <name evidence="3" type="ORF">FHR94_000440</name>
</gene>
<name>A0A839V5F0_9GAMM</name>
<evidence type="ECO:0000256" key="1">
    <source>
        <dbReference type="SAM" id="MobiDB-lite"/>
    </source>
</evidence>
<organism evidence="3 4">
    <name type="scientific">Halomonas cerina</name>
    <dbReference type="NCBI Taxonomy" id="447424"/>
    <lineage>
        <taxon>Bacteria</taxon>
        <taxon>Pseudomonadati</taxon>
        <taxon>Pseudomonadota</taxon>
        <taxon>Gammaproteobacteria</taxon>
        <taxon>Oceanospirillales</taxon>
        <taxon>Halomonadaceae</taxon>
        <taxon>Halomonas</taxon>
    </lineage>
</organism>
<keyword evidence="4" id="KW-1185">Reference proteome</keyword>
<dbReference type="Proteomes" id="UP000547614">
    <property type="component" value="Unassembled WGS sequence"/>
</dbReference>